<evidence type="ECO:0000256" key="4">
    <source>
        <dbReference type="ARBA" id="ARBA00022553"/>
    </source>
</evidence>
<evidence type="ECO:0000256" key="11">
    <source>
        <dbReference type="ARBA" id="ARBA00022840"/>
    </source>
</evidence>
<proteinExistence type="inferred from homology"/>
<evidence type="ECO:0000256" key="18">
    <source>
        <dbReference type="ARBA" id="ARBA00048679"/>
    </source>
</evidence>
<dbReference type="FunFam" id="2.90.10.10:FF:000009">
    <property type="entry name" value="Receptor-like serine/threonine-protein kinase SD1-8"/>
    <property type="match status" value="1"/>
</dbReference>
<comment type="caution">
    <text evidence="24">The sequence shown here is derived from an EMBL/GenBank/DDBJ whole genome shotgun (WGS) entry which is preliminary data.</text>
</comment>
<feature type="domain" description="Apple" evidence="23">
    <location>
        <begin position="303"/>
        <end position="383"/>
    </location>
</feature>
<dbReference type="PROSITE" id="PS50927">
    <property type="entry name" value="BULB_LECTIN"/>
    <property type="match status" value="1"/>
</dbReference>
<evidence type="ECO:0000256" key="5">
    <source>
        <dbReference type="ARBA" id="ARBA00022679"/>
    </source>
</evidence>
<evidence type="ECO:0000313" key="24">
    <source>
        <dbReference type="EMBL" id="KAL2456785.1"/>
    </source>
</evidence>
<evidence type="ECO:0000259" key="22">
    <source>
        <dbReference type="PROSITE" id="PS50927"/>
    </source>
</evidence>
<keyword evidence="7" id="KW-0732">Signal</keyword>
<evidence type="ECO:0000256" key="17">
    <source>
        <dbReference type="ARBA" id="ARBA00047899"/>
    </source>
</evidence>
<evidence type="ECO:0000256" key="16">
    <source>
        <dbReference type="ARBA" id="ARBA00023180"/>
    </source>
</evidence>
<dbReference type="Pfam" id="PF08276">
    <property type="entry name" value="PAN_2"/>
    <property type="match status" value="1"/>
</dbReference>
<dbReference type="GO" id="GO:0005886">
    <property type="term" value="C:plasma membrane"/>
    <property type="evidence" value="ECO:0007669"/>
    <property type="project" value="UniProtKB-SubCell"/>
</dbReference>
<dbReference type="SUPFAM" id="SSF56112">
    <property type="entry name" value="Protein kinase-like (PK-like)"/>
    <property type="match status" value="1"/>
</dbReference>
<keyword evidence="9 19" id="KW-0547">Nucleotide-binding</keyword>
<dbReference type="Gene3D" id="3.30.200.20">
    <property type="entry name" value="Phosphorylase Kinase, domain 1"/>
    <property type="match status" value="1"/>
</dbReference>
<evidence type="ECO:0000256" key="14">
    <source>
        <dbReference type="ARBA" id="ARBA00023157"/>
    </source>
</evidence>
<reference evidence="25" key="1">
    <citation type="submission" date="2024-07" db="EMBL/GenBank/DDBJ databases">
        <title>Two chromosome-level genome assemblies of Korean endemic species Abeliophyllum distichum and Forsythia ovata (Oleaceae).</title>
        <authorList>
            <person name="Jang H."/>
        </authorList>
    </citation>
    <scope>NUCLEOTIDE SEQUENCE [LARGE SCALE GENOMIC DNA]</scope>
</reference>
<evidence type="ECO:0000256" key="15">
    <source>
        <dbReference type="ARBA" id="ARBA00023170"/>
    </source>
</evidence>
<dbReference type="PANTHER" id="PTHR27002">
    <property type="entry name" value="RECEPTOR-LIKE SERINE/THREONINE-PROTEIN KINASE SD1-8"/>
    <property type="match status" value="1"/>
</dbReference>
<dbReference type="AlphaFoldDB" id="A0ABD1NYU8"/>
<dbReference type="PROSITE" id="PS50011">
    <property type="entry name" value="PROTEIN_KINASE_DOM"/>
    <property type="match status" value="1"/>
</dbReference>
<dbReference type="SUPFAM" id="SSF51110">
    <property type="entry name" value="alpha-D-mannose-specific plant lectins"/>
    <property type="match status" value="1"/>
</dbReference>
<comment type="catalytic activity">
    <reaction evidence="18 19">
        <text>L-seryl-[protein] + ATP = O-phospho-L-seryl-[protein] + ADP + H(+)</text>
        <dbReference type="Rhea" id="RHEA:17989"/>
        <dbReference type="Rhea" id="RHEA-COMP:9863"/>
        <dbReference type="Rhea" id="RHEA-COMP:11604"/>
        <dbReference type="ChEBI" id="CHEBI:15378"/>
        <dbReference type="ChEBI" id="CHEBI:29999"/>
        <dbReference type="ChEBI" id="CHEBI:30616"/>
        <dbReference type="ChEBI" id="CHEBI:83421"/>
        <dbReference type="ChEBI" id="CHEBI:456216"/>
        <dbReference type="EC" id="2.7.11.1"/>
    </reaction>
</comment>
<evidence type="ECO:0000256" key="2">
    <source>
        <dbReference type="ARBA" id="ARBA00022475"/>
    </source>
</evidence>
<evidence type="ECO:0000256" key="13">
    <source>
        <dbReference type="ARBA" id="ARBA00023136"/>
    </source>
</evidence>
<keyword evidence="15" id="KW-0675">Receptor</keyword>
<dbReference type="Pfam" id="PF07714">
    <property type="entry name" value="PK_Tyr_Ser-Thr"/>
    <property type="match status" value="1"/>
</dbReference>
<accession>A0ABD1NYU8</accession>
<dbReference type="InterPro" id="IPR024171">
    <property type="entry name" value="SRK-like_kinase"/>
</dbReference>
<dbReference type="Gene3D" id="2.90.10.10">
    <property type="entry name" value="Bulb-type lectin domain"/>
    <property type="match status" value="1"/>
</dbReference>
<dbReference type="CDD" id="cd14066">
    <property type="entry name" value="STKc_IRAK"/>
    <property type="match status" value="1"/>
</dbReference>
<evidence type="ECO:0000256" key="8">
    <source>
        <dbReference type="ARBA" id="ARBA00022734"/>
    </source>
</evidence>
<dbReference type="CDD" id="cd00028">
    <property type="entry name" value="B_lectin"/>
    <property type="match status" value="1"/>
</dbReference>
<dbReference type="InterPro" id="IPR008271">
    <property type="entry name" value="Ser/Thr_kinase_AS"/>
</dbReference>
<evidence type="ECO:0000259" key="23">
    <source>
        <dbReference type="PROSITE" id="PS50948"/>
    </source>
</evidence>
<evidence type="ECO:0000256" key="19">
    <source>
        <dbReference type="PIRNR" id="PIRNR000641"/>
    </source>
</evidence>
<keyword evidence="11 19" id="KW-0067">ATP-binding</keyword>
<evidence type="ECO:0000256" key="1">
    <source>
        <dbReference type="ARBA" id="ARBA00004251"/>
    </source>
</evidence>
<keyword evidence="3 19" id="KW-0723">Serine/threonine-protein kinase</keyword>
<evidence type="ECO:0000256" key="10">
    <source>
        <dbReference type="ARBA" id="ARBA00022777"/>
    </source>
</evidence>
<dbReference type="InterPro" id="IPR011009">
    <property type="entry name" value="Kinase-like_dom_sf"/>
</dbReference>
<keyword evidence="4" id="KW-0597">Phosphoprotein</keyword>
<protein>
    <recommendedName>
        <fullName evidence="19">Receptor-like serine/threonine-protein kinase</fullName>
        <ecNumber evidence="19">2.7.11.1</ecNumber>
    </recommendedName>
</protein>
<keyword evidence="12 20" id="KW-1133">Transmembrane helix</keyword>
<evidence type="ECO:0000313" key="25">
    <source>
        <dbReference type="Proteomes" id="UP001604336"/>
    </source>
</evidence>
<dbReference type="InterPro" id="IPR003609">
    <property type="entry name" value="Pan_app"/>
</dbReference>
<comment type="similarity">
    <text evidence="19">Belongs to the protein kinase superfamily. Ser/Thr protein kinase family.</text>
</comment>
<dbReference type="PIRSF" id="PIRSF000641">
    <property type="entry name" value="SRK"/>
    <property type="match status" value="1"/>
</dbReference>
<dbReference type="GO" id="GO:0004674">
    <property type="term" value="F:protein serine/threonine kinase activity"/>
    <property type="evidence" value="ECO:0007669"/>
    <property type="project" value="UniProtKB-KW"/>
</dbReference>
<dbReference type="SMART" id="SM00108">
    <property type="entry name" value="B_lectin"/>
    <property type="match status" value="1"/>
</dbReference>
<keyword evidence="16" id="KW-0325">Glycoprotein</keyword>
<keyword evidence="5 19" id="KW-0808">Transferase</keyword>
<dbReference type="InterPro" id="IPR000719">
    <property type="entry name" value="Prot_kinase_dom"/>
</dbReference>
<comment type="subcellular location">
    <subcellularLocation>
        <location evidence="1">Cell membrane</location>
        <topology evidence="1">Single-pass type I membrane protein</topology>
    </subcellularLocation>
</comment>
<dbReference type="PANTHER" id="PTHR27002:SF1055">
    <property type="entry name" value="RECEPTOR-LIKE SERINE_THREONINE-PROTEIN KINASE"/>
    <property type="match status" value="1"/>
</dbReference>
<keyword evidence="14" id="KW-1015">Disulfide bond</keyword>
<comment type="catalytic activity">
    <reaction evidence="17 19">
        <text>L-threonyl-[protein] + ATP = O-phospho-L-threonyl-[protein] + ADP + H(+)</text>
        <dbReference type="Rhea" id="RHEA:46608"/>
        <dbReference type="Rhea" id="RHEA-COMP:11060"/>
        <dbReference type="Rhea" id="RHEA-COMP:11605"/>
        <dbReference type="ChEBI" id="CHEBI:15378"/>
        <dbReference type="ChEBI" id="CHEBI:30013"/>
        <dbReference type="ChEBI" id="CHEBI:30616"/>
        <dbReference type="ChEBI" id="CHEBI:61977"/>
        <dbReference type="ChEBI" id="CHEBI:456216"/>
        <dbReference type="EC" id="2.7.11.1"/>
    </reaction>
</comment>
<gene>
    <name evidence="24" type="ORF">Adt_46635</name>
</gene>
<keyword evidence="6 20" id="KW-0812">Transmembrane</keyword>
<dbReference type="EC" id="2.7.11.1" evidence="19"/>
<dbReference type="GO" id="GO:0005524">
    <property type="term" value="F:ATP binding"/>
    <property type="evidence" value="ECO:0007669"/>
    <property type="project" value="UniProtKB-KW"/>
</dbReference>
<dbReference type="SMART" id="SM00220">
    <property type="entry name" value="S_TKc"/>
    <property type="match status" value="1"/>
</dbReference>
<dbReference type="Gene3D" id="1.10.510.10">
    <property type="entry name" value="Transferase(Phosphotransferase) domain 1"/>
    <property type="match status" value="1"/>
</dbReference>
<feature type="domain" description="Protein kinase" evidence="21">
    <location>
        <begin position="482"/>
        <end position="765"/>
    </location>
</feature>
<dbReference type="PROSITE" id="PS00108">
    <property type="entry name" value="PROTEIN_KINASE_ST"/>
    <property type="match status" value="1"/>
</dbReference>
<dbReference type="PROSITE" id="PS50948">
    <property type="entry name" value="PAN"/>
    <property type="match status" value="1"/>
</dbReference>
<feature type="transmembrane region" description="Helical" evidence="20">
    <location>
        <begin position="397"/>
        <end position="417"/>
    </location>
</feature>
<dbReference type="EMBL" id="JBFOLK010000090">
    <property type="protein sequence ID" value="KAL2456785.1"/>
    <property type="molecule type" value="Genomic_DNA"/>
</dbReference>
<evidence type="ECO:0000256" key="12">
    <source>
        <dbReference type="ARBA" id="ARBA00022989"/>
    </source>
</evidence>
<evidence type="ECO:0000256" key="9">
    <source>
        <dbReference type="ARBA" id="ARBA00022741"/>
    </source>
</evidence>
<dbReference type="InterPro" id="IPR001245">
    <property type="entry name" value="Ser-Thr/Tyr_kinase_cat_dom"/>
</dbReference>
<sequence length="770" mass="87289">MQKFKLLMKTDTFIVFFGLSVWLSNAKDTISPKEILRQNDTLVSAGRVFELGFFQDGVFGNLFLGIWLKKDGNKKPVWIANRENPLEDSTSTLQIRHDGNLILTDLRQAAIIVNYGMISTGANTSATLLDTGNFVLRQRDEVIWQSFDYPTDTYLPGMKIGWFGMLSDQPRFQALVSWLSPRNPTRGCFTLGTGYKDARKLSVWRGQSVHMDIGSLEGRVFRFIFKNSFNSFNFSYFSTQNETYLTFNTIGEYEISWLVMASMGRIDEYTLSKGNISSSSHRICDESKTVNSSVCLEEETQICDNGDKFTTINGSMPTSMIVNSSIIVNFDDCKFTCQGNCSCTGFALLQDDQWTCQLYFGDKSGLLDNIRRGGGVVYVRETASFQQKRTKKWRLRLILMSSTSLSIVALLILLCYIKHTCRVTPISGHGESRGNGEVTLLKQSTKNAASIEMQRENILELNREDQQLSWFNFNVVENATEHFNTEKLGEGGFGPVFKGQLPNGQEIAVKRLSKKSVQGVKEFKNEVTLISKLQHRNLVRLLGCCIQGEEYLLIYEYMLNRSLDSFIFDSSKQVLLDFKRRGNIIEGIAQGLLYLHKYSRLRIIHRDLKTSNILLDGDMNPKISDFGMARTFGEDETRAKTTKIAGTYGYMSPEYAMDGNFSEKSDVFSFGIIVLEIISGKRNIAFFETDHSLNLLGYAWKLWKEGRSMEFMDSTMADSCTVKEAEKYVQLGLLFVQDRAADRPTMSDVVTMLRNDVSALPHPKEPAFFS</sequence>
<dbReference type="Pfam" id="PF01453">
    <property type="entry name" value="B_lectin"/>
    <property type="match status" value="1"/>
</dbReference>
<keyword evidence="10 19" id="KW-0418">Kinase</keyword>
<dbReference type="FunFam" id="3.30.200.20:FF:000195">
    <property type="entry name" value="G-type lectin S-receptor-like serine/threonine-protein kinase"/>
    <property type="match status" value="1"/>
</dbReference>
<evidence type="ECO:0000256" key="6">
    <source>
        <dbReference type="ARBA" id="ARBA00022692"/>
    </source>
</evidence>
<dbReference type="GO" id="GO:0030246">
    <property type="term" value="F:carbohydrate binding"/>
    <property type="evidence" value="ECO:0007669"/>
    <property type="project" value="UniProtKB-KW"/>
</dbReference>
<evidence type="ECO:0000256" key="20">
    <source>
        <dbReference type="SAM" id="Phobius"/>
    </source>
</evidence>
<keyword evidence="13 20" id="KW-0472">Membrane</keyword>
<evidence type="ECO:0000256" key="7">
    <source>
        <dbReference type="ARBA" id="ARBA00022729"/>
    </source>
</evidence>
<feature type="domain" description="Bulb-type lectin" evidence="22">
    <location>
        <begin position="27"/>
        <end position="149"/>
    </location>
</feature>
<evidence type="ECO:0000259" key="21">
    <source>
        <dbReference type="PROSITE" id="PS50011"/>
    </source>
</evidence>
<organism evidence="24 25">
    <name type="scientific">Abeliophyllum distichum</name>
    <dbReference type="NCBI Taxonomy" id="126358"/>
    <lineage>
        <taxon>Eukaryota</taxon>
        <taxon>Viridiplantae</taxon>
        <taxon>Streptophyta</taxon>
        <taxon>Embryophyta</taxon>
        <taxon>Tracheophyta</taxon>
        <taxon>Spermatophyta</taxon>
        <taxon>Magnoliopsida</taxon>
        <taxon>eudicotyledons</taxon>
        <taxon>Gunneridae</taxon>
        <taxon>Pentapetalae</taxon>
        <taxon>asterids</taxon>
        <taxon>lamiids</taxon>
        <taxon>Lamiales</taxon>
        <taxon>Oleaceae</taxon>
        <taxon>Forsythieae</taxon>
        <taxon>Abeliophyllum</taxon>
    </lineage>
</organism>
<evidence type="ECO:0000256" key="3">
    <source>
        <dbReference type="ARBA" id="ARBA00022527"/>
    </source>
</evidence>
<keyword evidence="2" id="KW-1003">Cell membrane</keyword>
<keyword evidence="25" id="KW-1185">Reference proteome</keyword>
<dbReference type="Proteomes" id="UP001604336">
    <property type="component" value="Unassembled WGS sequence"/>
</dbReference>
<dbReference type="FunFam" id="1.10.510.10:FF:000060">
    <property type="entry name" value="G-type lectin S-receptor-like serine/threonine-protein kinase"/>
    <property type="match status" value="1"/>
</dbReference>
<name>A0ABD1NYU8_9LAMI</name>
<dbReference type="InterPro" id="IPR036426">
    <property type="entry name" value="Bulb-type_lectin_dom_sf"/>
</dbReference>
<dbReference type="InterPro" id="IPR001480">
    <property type="entry name" value="Bulb-type_lectin_dom"/>
</dbReference>
<keyword evidence="8" id="KW-0430">Lectin</keyword>